<gene>
    <name evidence="2" type="ORF">PBR_2776</name>
</gene>
<evidence type="ECO:0000256" key="1">
    <source>
        <dbReference type="SAM" id="Phobius"/>
    </source>
</evidence>
<dbReference type="Proteomes" id="UP000004524">
    <property type="component" value="Unassembled WGS sequence"/>
</dbReference>
<protein>
    <recommendedName>
        <fullName evidence="4">Tetratricopeptide repeat domain protein</fullName>
    </recommendedName>
</protein>
<comment type="caution">
    <text evidence="2">The sequence shown here is derived from an EMBL/GenBank/DDBJ whole genome shotgun (WGS) entry which is preliminary data.</text>
</comment>
<keyword evidence="1" id="KW-0472">Membrane</keyword>
<reference evidence="2 3" key="1">
    <citation type="journal article" date="2010" name="Microb. Ecol.">
        <title>Comparative genome analysis of Prevotella ruminicola and Prevotella bryantii: insights into their environmental niche.</title>
        <authorList>
            <consortium name="North American Consortium for Rumen Bacteria"/>
            <person name="Purushe J."/>
            <person name="Fouts D.E."/>
            <person name="Morrison M."/>
            <person name="White B.A."/>
            <person name="Mackie R.I."/>
            <person name="Coutinho P.M."/>
            <person name="Henrissat B."/>
            <person name="Nelson K.E."/>
        </authorList>
    </citation>
    <scope>NUCLEOTIDE SEQUENCE [LARGE SCALE GENOMIC DNA]</scope>
    <source>
        <strain evidence="2 3">B14</strain>
    </source>
</reference>
<organism evidence="2 3">
    <name type="scientific">Segatella baroniae B14</name>
    <dbReference type="NCBI Taxonomy" id="752555"/>
    <lineage>
        <taxon>Bacteria</taxon>
        <taxon>Pseudomonadati</taxon>
        <taxon>Bacteroidota</taxon>
        <taxon>Bacteroidia</taxon>
        <taxon>Bacteroidales</taxon>
        <taxon>Prevotellaceae</taxon>
        <taxon>Segatella</taxon>
    </lineage>
</organism>
<keyword evidence="1" id="KW-1133">Transmembrane helix</keyword>
<proteinExistence type="predicted"/>
<dbReference type="AlphaFoldDB" id="D8DZ63"/>
<keyword evidence="3" id="KW-1185">Reference proteome</keyword>
<feature type="transmembrane region" description="Helical" evidence="1">
    <location>
        <begin position="43"/>
        <end position="66"/>
    </location>
</feature>
<evidence type="ECO:0000313" key="2">
    <source>
        <dbReference type="EMBL" id="EFI71305.1"/>
    </source>
</evidence>
<keyword evidence="1" id="KW-0812">Transmembrane</keyword>
<dbReference type="EMBL" id="ADWO01000081">
    <property type="protein sequence ID" value="EFI71305.1"/>
    <property type="molecule type" value="Genomic_DNA"/>
</dbReference>
<evidence type="ECO:0008006" key="4">
    <source>
        <dbReference type="Google" id="ProtNLM"/>
    </source>
</evidence>
<sequence length="221" mass="26390">MADSAYHYIEEMYGKELNDKEKYNKSLVVAQYEKCISEGRAHLLTWLVSLIVFSAIAVIAFILYAYRQYKQRAEWKIQREQEKREMEEKMYEEEMHHKEIQLSTMRSYLLKKINIAQRIEKIRGNKKNIVVLTEEDWEEIKMFVDNVEGNFISRLKKRYPKLSDEDIKFMILIRLKMSSKAMGLIYNISEKSIRQKLFVYKSKVGLEGKNSPSLRSFIEAF</sequence>
<name>D8DZ63_9BACT</name>
<evidence type="ECO:0000313" key="3">
    <source>
        <dbReference type="Proteomes" id="UP000004524"/>
    </source>
</evidence>
<accession>D8DZ63</accession>